<evidence type="ECO:0000313" key="2">
    <source>
        <dbReference type="Proteomes" id="UP000009173"/>
    </source>
</evidence>
<organism evidence="1 2">
    <name type="scientific">Nitratidesulfovibrio vulgaris (strain DP4)</name>
    <name type="common">Desulfovibrio vulgaris</name>
    <dbReference type="NCBI Taxonomy" id="391774"/>
    <lineage>
        <taxon>Bacteria</taxon>
        <taxon>Pseudomonadati</taxon>
        <taxon>Thermodesulfobacteriota</taxon>
        <taxon>Desulfovibrionia</taxon>
        <taxon>Desulfovibrionales</taxon>
        <taxon>Desulfovibrionaceae</taxon>
        <taxon>Nitratidesulfovibrio</taxon>
    </lineage>
</organism>
<dbReference type="Pfam" id="PF06892">
    <property type="entry name" value="Phage_CP76"/>
    <property type="match status" value="1"/>
</dbReference>
<dbReference type="AlphaFoldDB" id="A0A0H3A7Q5"/>
<accession>A0A0H3A7Q5</accession>
<dbReference type="EMBL" id="CP000527">
    <property type="protein sequence ID" value="ABM28062.1"/>
    <property type="molecule type" value="Genomic_DNA"/>
</dbReference>
<dbReference type="Proteomes" id="UP000009173">
    <property type="component" value="Chromosome"/>
</dbReference>
<evidence type="ECO:0000313" key="1">
    <source>
        <dbReference type="EMBL" id="ABM28062.1"/>
    </source>
</evidence>
<proteinExistence type="predicted"/>
<gene>
    <name evidence="1" type="ordered locus">Dvul_1042</name>
</gene>
<dbReference type="InterPro" id="IPR009679">
    <property type="entry name" value="Phage_186_CII-like"/>
</dbReference>
<sequence length="153" mass="16762">MRSQNTAVEAAALIDILRSDTTNAPSGLSAKGIADSIGVGYSTLMNGVNKHIEGHKFHITNLLPFMRVTGSVQPLRYLCLSMGYRMEPLDLGDVDAAQQSASDELRHLCKVMESRAKDIPALDNKHRAQVRDACRQSIRALLHLLEQAEVSHA</sequence>
<dbReference type="KEGG" id="dvl:Dvul_1042"/>
<name>A0A0H3A7Q5_NITV4</name>
<protein>
    <submittedName>
        <fullName evidence="1">Transcriptional regulator CII, putative</fullName>
    </submittedName>
</protein>
<dbReference type="HOGENOM" id="CLU_140240_0_0_7"/>
<dbReference type="GO" id="GO:0003677">
    <property type="term" value="F:DNA binding"/>
    <property type="evidence" value="ECO:0007669"/>
    <property type="project" value="InterPro"/>
</dbReference>
<reference evidence="2" key="1">
    <citation type="journal article" date="2009" name="Environ. Microbiol.">
        <title>Contribution of mobile genetic elements to Desulfovibrio vulgaris genome plasticity.</title>
        <authorList>
            <person name="Walker C.B."/>
            <person name="Stolyar S."/>
            <person name="Chivian D."/>
            <person name="Pinel N."/>
            <person name="Gabster J.A."/>
            <person name="Dehal P.S."/>
            <person name="He Z."/>
            <person name="Yang Z.K."/>
            <person name="Yen H.C."/>
            <person name="Zhou J."/>
            <person name="Wall J.D."/>
            <person name="Hazen T.C."/>
            <person name="Arkin A.P."/>
            <person name="Stahl D.A."/>
        </authorList>
    </citation>
    <scope>NUCLEOTIDE SEQUENCE [LARGE SCALE GENOMIC DNA]</scope>
    <source>
        <strain evidence="2">DP4</strain>
    </source>
</reference>
<dbReference type="RefSeq" id="WP_011792005.1">
    <property type="nucleotide sequence ID" value="NC_008751.1"/>
</dbReference>